<evidence type="ECO:0000313" key="2">
    <source>
        <dbReference type="Proteomes" id="UP000472272"/>
    </source>
</evidence>
<dbReference type="AlphaFoldDB" id="A0A670KEC0"/>
<reference evidence="1" key="3">
    <citation type="submission" date="2025-09" db="UniProtKB">
        <authorList>
            <consortium name="Ensembl"/>
        </authorList>
    </citation>
    <scope>IDENTIFICATION</scope>
</reference>
<keyword evidence="2" id="KW-1185">Reference proteome</keyword>
<evidence type="ECO:0000313" key="1">
    <source>
        <dbReference type="Ensembl" id="ENSPMRP00000035738.1"/>
    </source>
</evidence>
<accession>A0A670KEC0</accession>
<organism evidence="1 2">
    <name type="scientific">Podarcis muralis</name>
    <name type="common">Wall lizard</name>
    <name type="synonym">Lacerta muralis</name>
    <dbReference type="NCBI Taxonomy" id="64176"/>
    <lineage>
        <taxon>Eukaryota</taxon>
        <taxon>Metazoa</taxon>
        <taxon>Chordata</taxon>
        <taxon>Craniata</taxon>
        <taxon>Vertebrata</taxon>
        <taxon>Euteleostomi</taxon>
        <taxon>Lepidosauria</taxon>
        <taxon>Squamata</taxon>
        <taxon>Bifurcata</taxon>
        <taxon>Unidentata</taxon>
        <taxon>Episquamata</taxon>
        <taxon>Laterata</taxon>
        <taxon>Lacertibaenia</taxon>
        <taxon>Lacertidae</taxon>
        <taxon>Podarcis</taxon>
    </lineage>
</organism>
<proteinExistence type="predicted"/>
<dbReference type="Ensembl" id="ENSPMRT00000037881.1">
    <property type="protein sequence ID" value="ENSPMRP00000035738.1"/>
    <property type="gene ID" value="ENSPMRG00000023090.1"/>
</dbReference>
<dbReference type="Proteomes" id="UP000472272">
    <property type="component" value="Chromosome 15"/>
</dbReference>
<reference evidence="1 2" key="1">
    <citation type="journal article" date="2019" name="Proc. Natl. Acad. Sci. U.S.A.">
        <title>Regulatory changes in pterin and carotenoid genes underlie balanced color polymorphisms in the wall lizard.</title>
        <authorList>
            <person name="Andrade P."/>
            <person name="Pinho C."/>
            <person name="Perez I de Lanuza G."/>
            <person name="Afonso S."/>
            <person name="Brejcha J."/>
            <person name="Rubin C.J."/>
            <person name="Wallerman O."/>
            <person name="Pereira P."/>
            <person name="Sabatino S.J."/>
            <person name="Bellati A."/>
            <person name="Pellitteri-Rosa D."/>
            <person name="Bosakova Z."/>
            <person name="Bunikis I."/>
            <person name="Carretero M.A."/>
            <person name="Feiner N."/>
            <person name="Marsik P."/>
            <person name="Pauperio F."/>
            <person name="Salvi D."/>
            <person name="Soler L."/>
            <person name="While G.M."/>
            <person name="Uller T."/>
            <person name="Font E."/>
            <person name="Andersson L."/>
            <person name="Carneiro M."/>
        </authorList>
    </citation>
    <scope>NUCLEOTIDE SEQUENCE</scope>
</reference>
<reference evidence="1" key="2">
    <citation type="submission" date="2025-08" db="UniProtKB">
        <authorList>
            <consortium name="Ensembl"/>
        </authorList>
    </citation>
    <scope>IDENTIFICATION</scope>
</reference>
<protein>
    <submittedName>
        <fullName evidence="1">Uncharacterized protein</fullName>
    </submittedName>
</protein>
<sequence>SLDYGSTAAEPRWEVLSRPFPLARGWGVEFRQQSKRQSLFLQIFYGSASGMRARGDLTSRMGHQLHCSFAVLFQRTPQAL</sequence>
<name>A0A670KEC0_PODMU</name>